<evidence type="ECO:0000313" key="2">
    <source>
        <dbReference type="Proteomes" id="UP001317532"/>
    </source>
</evidence>
<keyword evidence="2" id="KW-1185">Reference proteome</keyword>
<dbReference type="Gene3D" id="3.30.1240.10">
    <property type="match status" value="1"/>
</dbReference>
<dbReference type="SFLD" id="SFLDG01140">
    <property type="entry name" value="C2.B:_Phosphomannomutase_and_P"/>
    <property type="match status" value="1"/>
</dbReference>
<name>A0AAN1XXE8_UNVUL</name>
<dbReference type="Gene3D" id="3.40.50.1000">
    <property type="entry name" value="HAD superfamily/HAD-like"/>
    <property type="match status" value="1"/>
</dbReference>
<keyword evidence="1" id="KW-0378">Hydrolase</keyword>
<dbReference type="AlphaFoldDB" id="A0AAN1XXE8"/>
<evidence type="ECO:0000313" key="1">
    <source>
        <dbReference type="EMBL" id="BDE06700.1"/>
    </source>
</evidence>
<dbReference type="Proteomes" id="UP001317532">
    <property type="component" value="Chromosome"/>
</dbReference>
<dbReference type="SFLD" id="SFLDS00003">
    <property type="entry name" value="Haloacid_Dehalogenase"/>
    <property type="match status" value="1"/>
</dbReference>
<dbReference type="EMBL" id="AP025523">
    <property type="protein sequence ID" value="BDE06700.1"/>
    <property type="molecule type" value="Genomic_DNA"/>
</dbReference>
<dbReference type="PANTHER" id="PTHR10000:SF8">
    <property type="entry name" value="HAD SUPERFAMILY HYDROLASE-LIKE, TYPE 3"/>
    <property type="match status" value="1"/>
</dbReference>
<dbReference type="KEGG" id="vab:WPS_19760"/>
<gene>
    <name evidence="1" type="ORF">WPS_19760</name>
</gene>
<sequence>MLSSTRIRLVALDLDGTLVGEDLVVSPRVRDAVKAARERGVAVTIVTGRMFAAARPFAQLLEIDGPIVCYQGAAVFDASSGATLRETPVQPDVTRAVLEWANAHGVHAQCYADDLLYVEAINRFSKRYTDLARVEPHVVPSLREAFAHRPTIKIVLVDEAARSDAHLAALRALLGDRAYLTRSHVDFVEVIDPRVNKGEALAFVAQRCGVALDATLAVGDAWNDVPLLDAAAVGVAMGSGPPELLARADHVVGDVANDGVAEAIERYVLA</sequence>
<dbReference type="RefSeq" id="WP_317994349.1">
    <property type="nucleotide sequence ID" value="NZ_AP025523.1"/>
</dbReference>
<dbReference type="PROSITE" id="PS01229">
    <property type="entry name" value="COF_2"/>
    <property type="match status" value="1"/>
</dbReference>
<dbReference type="InterPro" id="IPR023214">
    <property type="entry name" value="HAD_sf"/>
</dbReference>
<reference evidence="1 2" key="1">
    <citation type="journal article" date="2022" name="ISME Commun">
        <title>Vulcanimicrobium alpinus gen. nov. sp. nov., the first cultivated representative of the candidate phylum 'Eremiobacterota', is a metabolically versatile aerobic anoxygenic phototroph.</title>
        <authorList>
            <person name="Yabe S."/>
            <person name="Muto K."/>
            <person name="Abe K."/>
            <person name="Yokota A."/>
            <person name="Staudigel H."/>
            <person name="Tebo B.M."/>
        </authorList>
    </citation>
    <scope>NUCLEOTIDE SEQUENCE [LARGE SCALE GENOMIC DNA]</scope>
    <source>
        <strain evidence="1 2">WC8-2</strain>
    </source>
</reference>
<dbReference type="InterPro" id="IPR000150">
    <property type="entry name" value="Cof"/>
</dbReference>
<dbReference type="Pfam" id="PF08282">
    <property type="entry name" value="Hydrolase_3"/>
    <property type="match status" value="1"/>
</dbReference>
<dbReference type="InterPro" id="IPR036412">
    <property type="entry name" value="HAD-like_sf"/>
</dbReference>
<protein>
    <submittedName>
        <fullName evidence="1">Hydrolase</fullName>
    </submittedName>
</protein>
<dbReference type="PANTHER" id="PTHR10000">
    <property type="entry name" value="PHOSPHOSERINE PHOSPHATASE"/>
    <property type="match status" value="1"/>
</dbReference>
<dbReference type="GO" id="GO:0016791">
    <property type="term" value="F:phosphatase activity"/>
    <property type="evidence" value="ECO:0007669"/>
    <property type="project" value="TreeGrafter"/>
</dbReference>
<dbReference type="GO" id="GO:0005829">
    <property type="term" value="C:cytosol"/>
    <property type="evidence" value="ECO:0007669"/>
    <property type="project" value="TreeGrafter"/>
</dbReference>
<dbReference type="NCBIfam" id="TIGR00099">
    <property type="entry name" value="Cof-subfamily"/>
    <property type="match status" value="1"/>
</dbReference>
<dbReference type="GO" id="GO:0000287">
    <property type="term" value="F:magnesium ion binding"/>
    <property type="evidence" value="ECO:0007669"/>
    <property type="project" value="TreeGrafter"/>
</dbReference>
<organism evidence="1 2">
    <name type="scientific">Vulcanimicrobium alpinum</name>
    <dbReference type="NCBI Taxonomy" id="3016050"/>
    <lineage>
        <taxon>Bacteria</taxon>
        <taxon>Bacillati</taxon>
        <taxon>Vulcanimicrobiota</taxon>
        <taxon>Vulcanimicrobiia</taxon>
        <taxon>Vulcanimicrobiales</taxon>
        <taxon>Vulcanimicrobiaceae</taxon>
        <taxon>Vulcanimicrobium</taxon>
    </lineage>
</organism>
<accession>A0AAN1XXE8</accession>
<dbReference type="SUPFAM" id="SSF56784">
    <property type="entry name" value="HAD-like"/>
    <property type="match status" value="1"/>
</dbReference>
<dbReference type="NCBIfam" id="TIGR01484">
    <property type="entry name" value="HAD-SF-IIB"/>
    <property type="match status" value="1"/>
</dbReference>
<dbReference type="InterPro" id="IPR006379">
    <property type="entry name" value="HAD-SF_hydro_IIB"/>
</dbReference>
<proteinExistence type="predicted"/>
<dbReference type="CDD" id="cd07516">
    <property type="entry name" value="HAD_Pase"/>
    <property type="match status" value="1"/>
</dbReference>